<evidence type="ECO:0000313" key="5">
    <source>
        <dbReference type="Proteomes" id="UP000274097"/>
    </source>
</evidence>
<dbReference type="EMBL" id="RFLX01000013">
    <property type="protein sequence ID" value="RMI20111.1"/>
    <property type="molecule type" value="Genomic_DNA"/>
</dbReference>
<dbReference type="EMBL" id="RAQU01000105">
    <property type="protein sequence ID" value="RKK03101.1"/>
    <property type="molecule type" value="Genomic_DNA"/>
</dbReference>
<protein>
    <submittedName>
        <fullName evidence="3">Flagellar hook-length control protein FliK</fullName>
    </submittedName>
</protein>
<dbReference type="InterPro" id="IPR038610">
    <property type="entry name" value="FliK-like_C_sf"/>
</dbReference>
<keyword evidence="3" id="KW-0966">Cell projection</keyword>
<dbReference type="InParanoid" id="A0A3A9JCA2"/>
<dbReference type="Pfam" id="PF02120">
    <property type="entry name" value="Flg_hook"/>
    <property type="match status" value="1"/>
</dbReference>
<dbReference type="Proteomes" id="UP000278036">
    <property type="component" value="Unassembled WGS sequence"/>
</dbReference>
<sequence length="531" mass="53994">MAFSVGTDLAALLTAAPPDAGSRRAAASPVATPVAPPDFADLLTGLAQEDGVTTNPALTAGQPTMPAAAQGPRGCAAMATEWPWASLAAAAEETAALAGQFQRPSADTVMPAGDAAPPEAPWSAEPDEPAPILLPPAVLVVQAPSHPLPSFPLALPDSEEAAASLMRPAPTPAVVPAAEPGIQAPGSSLAEDMEHRTADTPPAPDPAKGAPPVEARRSEATMPALIGLSTDRPASAPAAMPVGMSASPAATSPAPAPQAVEVIAAEATVAAMVPEPLKAGPLPQRRPAEGRRPLGQDAMTPASGSVRASHRDNPLPLPVELTAARDAVVPESPAGTETSTLPPQQGRVVPATEAIMRMDPVAEAKAPATEAMAPAPAAPGFRAEAPRQAAPPVPARPHLPPEAGQQLALRVVTAAANRVESVSVDLRPPELGRVELRLTFHDGTVQVSMAAERGDTFEALRQDRVHLEQQMQQAGLQLSSGGLDLQHGHLPREAPEPPATLPAPTEGAAAAEDEAPPSRRPPSDSLIDLIA</sequence>
<proteinExistence type="predicted"/>
<organism evidence="3 6">
    <name type="scientific">Teichococcus wenyumeiae</name>
    <dbReference type="NCBI Taxonomy" id="2478470"/>
    <lineage>
        <taxon>Bacteria</taxon>
        <taxon>Pseudomonadati</taxon>
        <taxon>Pseudomonadota</taxon>
        <taxon>Alphaproteobacteria</taxon>
        <taxon>Acetobacterales</taxon>
        <taxon>Roseomonadaceae</taxon>
        <taxon>Roseomonas</taxon>
    </lineage>
</organism>
<feature type="region of interest" description="Disordered" evidence="1">
    <location>
        <begin position="277"/>
        <end position="314"/>
    </location>
</feature>
<keyword evidence="5" id="KW-1185">Reference proteome</keyword>
<dbReference type="CDD" id="cd17470">
    <property type="entry name" value="T3SS_Flik_C"/>
    <property type="match status" value="1"/>
</dbReference>
<evidence type="ECO:0000313" key="4">
    <source>
        <dbReference type="EMBL" id="RMI20111.1"/>
    </source>
</evidence>
<dbReference type="OrthoDB" id="7203912at2"/>
<reference evidence="3 6" key="1">
    <citation type="submission" date="2018-09" db="EMBL/GenBank/DDBJ databases">
        <title>Roseomonas sp. nov., isolated from feces of Tibetan antelopes in the Qinghai-Tibet plateau, China.</title>
        <authorList>
            <person name="Tian Z."/>
        </authorList>
    </citation>
    <scope>NUCLEOTIDE SEQUENCE [LARGE SCALE GENOMIC DNA]</scope>
    <source>
        <strain evidence="4 5">Z23</strain>
        <strain evidence="3 6">Z24</strain>
    </source>
</reference>
<feature type="compositionally biased region" description="Low complexity" evidence="1">
    <location>
        <begin position="115"/>
        <end position="124"/>
    </location>
</feature>
<evidence type="ECO:0000313" key="6">
    <source>
        <dbReference type="Proteomes" id="UP000278036"/>
    </source>
</evidence>
<name>A0A3A9JCA2_9PROT</name>
<feature type="region of interest" description="Disordered" evidence="1">
    <location>
        <begin position="481"/>
        <end position="531"/>
    </location>
</feature>
<gene>
    <name evidence="3" type="ORF">D6Z83_16300</name>
    <name evidence="4" type="ORF">EBE87_16640</name>
</gene>
<keyword evidence="3" id="KW-0969">Cilium</keyword>
<dbReference type="Proteomes" id="UP000274097">
    <property type="component" value="Unassembled WGS sequence"/>
</dbReference>
<accession>A0A3A9JCA2</accession>
<comment type="caution">
    <text evidence="3">The sequence shown here is derived from an EMBL/GenBank/DDBJ whole genome shotgun (WGS) entry which is preliminary data.</text>
</comment>
<feature type="region of interest" description="Disordered" evidence="1">
    <location>
        <begin position="180"/>
        <end position="213"/>
    </location>
</feature>
<dbReference type="RefSeq" id="WP_120639342.1">
    <property type="nucleotide sequence ID" value="NZ_RAQU01000105.1"/>
</dbReference>
<feature type="region of interest" description="Disordered" evidence="1">
    <location>
        <begin position="106"/>
        <end position="126"/>
    </location>
</feature>
<feature type="domain" description="Flagellar hook-length control protein-like C-terminal" evidence="2">
    <location>
        <begin position="410"/>
        <end position="480"/>
    </location>
</feature>
<evidence type="ECO:0000313" key="3">
    <source>
        <dbReference type="EMBL" id="RKK03101.1"/>
    </source>
</evidence>
<dbReference type="Gene3D" id="3.30.750.140">
    <property type="match status" value="1"/>
</dbReference>
<dbReference type="AlphaFoldDB" id="A0A3A9JCA2"/>
<dbReference type="InterPro" id="IPR021136">
    <property type="entry name" value="Flagellar_hook_control-like_C"/>
</dbReference>
<evidence type="ECO:0000256" key="1">
    <source>
        <dbReference type="SAM" id="MobiDB-lite"/>
    </source>
</evidence>
<feature type="compositionally biased region" description="Basic and acidic residues" evidence="1">
    <location>
        <begin position="486"/>
        <end position="495"/>
    </location>
</feature>
<evidence type="ECO:0000259" key="2">
    <source>
        <dbReference type="Pfam" id="PF02120"/>
    </source>
</evidence>
<keyword evidence="3" id="KW-0282">Flagellum</keyword>